<evidence type="ECO:0000313" key="3">
    <source>
        <dbReference type="Proteomes" id="UP000002010"/>
    </source>
</evidence>
<organism evidence="2 3">
    <name type="scientific">Laribacter hongkongensis (strain HLHK9)</name>
    <dbReference type="NCBI Taxonomy" id="557598"/>
    <lineage>
        <taxon>Bacteria</taxon>
        <taxon>Pseudomonadati</taxon>
        <taxon>Pseudomonadota</taxon>
        <taxon>Betaproteobacteria</taxon>
        <taxon>Neisseriales</taxon>
        <taxon>Aquaspirillaceae</taxon>
        <taxon>Laribacter</taxon>
    </lineage>
</organism>
<reference evidence="2 3" key="1">
    <citation type="journal article" date="2009" name="PLoS Genet.">
        <title>The complete genome and proteome of Laribacter hongkongensis reveal potential mechanisms for adaptations to different temperatures and habitats.</title>
        <authorList>
            <person name="Woo P.C."/>
            <person name="Lau S.K."/>
            <person name="Tse H."/>
            <person name="Teng J.L."/>
            <person name="Curreem S.O."/>
            <person name="Tsang A.K."/>
            <person name="Fan R.Y."/>
            <person name="Wong G.K."/>
            <person name="Huang Y."/>
            <person name="Loman N.J."/>
            <person name="Snyder L.A."/>
            <person name="Cai J.J."/>
            <person name="Huang J.D."/>
            <person name="Mak W."/>
            <person name="Pallen M.J."/>
            <person name="Lok S."/>
            <person name="Yuen K.Y."/>
        </authorList>
    </citation>
    <scope>NUCLEOTIDE SEQUENCE [LARGE SCALE GENOMIC DNA]</scope>
    <source>
        <strain evidence="2 3">HLHK9</strain>
    </source>
</reference>
<name>C1DC50_LARHH</name>
<accession>C1DC50</accession>
<feature type="region of interest" description="Disordered" evidence="1">
    <location>
        <begin position="1"/>
        <end position="24"/>
    </location>
</feature>
<evidence type="ECO:0000256" key="1">
    <source>
        <dbReference type="SAM" id="MobiDB-lite"/>
    </source>
</evidence>
<protein>
    <submittedName>
        <fullName evidence="2">Uncharacterized protein</fullName>
    </submittedName>
</protein>
<dbReference type="AlphaFoldDB" id="C1DC50"/>
<dbReference type="STRING" id="557598.LHK_00472"/>
<proteinExistence type="predicted"/>
<sequence length="76" mass="8159">MPRHRLDVMQPQSVETEDAESMAGQRAALSFKDQQECPGYAGNLPDPGAPAASPAILMVRVTQGCSAGGFLPRFWL</sequence>
<keyword evidence="3" id="KW-1185">Reference proteome</keyword>
<dbReference type="KEGG" id="lhk:LHK_00472"/>
<dbReference type="HOGENOM" id="CLU_2649979_0_0_4"/>
<dbReference type="EMBL" id="CP001154">
    <property type="protein sequence ID" value="ACO73467.1"/>
    <property type="molecule type" value="Genomic_DNA"/>
</dbReference>
<dbReference type="Proteomes" id="UP000002010">
    <property type="component" value="Chromosome"/>
</dbReference>
<gene>
    <name evidence="2" type="ordered locus">LHK_00472</name>
</gene>
<evidence type="ECO:0000313" key="2">
    <source>
        <dbReference type="EMBL" id="ACO73467.1"/>
    </source>
</evidence>